<feature type="domain" description="FF" evidence="1">
    <location>
        <begin position="7"/>
        <end position="68"/>
    </location>
</feature>
<reference evidence="2 3" key="1">
    <citation type="submission" date="2020-12" db="EMBL/GenBank/DDBJ databases">
        <title>Concerted genomic and epigenomic changes stabilize Arabidopsis allopolyploids.</title>
        <authorList>
            <person name="Chen Z."/>
        </authorList>
    </citation>
    <scope>NUCLEOTIDE SEQUENCE [LARGE SCALE GENOMIC DNA]</scope>
    <source>
        <strain evidence="2">Allo738</strain>
        <tissue evidence="2">Leaf</tissue>
    </source>
</reference>
<dbReference type="EMBL" id="JAEFBK010000117">
    <property type="protein sequence ID" value="KAG7528720.1"/>
    <property type="molecule type" value="Genomic_DNA"/>
</dbReference>
<dbReference type="PANTHER" id="PTHR11864">
    <property type="entry name" value="PRE-MRNA-PROCESSING PROTEIN PRP40"/>
    <property type="match status" value="1"/>
</dbReference>
<accession>A0A8T1XBA3</accession>
<dbReference type="InterPro" id="IPR039726">
    <property type="entry name" value="Prp40-like"/>
</dbReference>
<evidence type="ECO:0000259" key="1">
    <source>
        <dbReference type="PROSITE" id="PS51676"/>
    </source>
</evidence>
<dbReference type="InterPro" id="IPR002713">
    <property type="entry name" value="FF_domain"/>
</dbReference>
<feature type="non-terminal residue" evidence="2">
    <location>
        <position position="1"/>
    </location>
</feature>
<gene>
    <name evidence="2" type="ORF">ISN45_Un117g000010</name>
</gene>
<dbReference type="GO" id="GO:0071004">
    <property type="term" value="C:U2-type prespliceosome"/>
    <property type="evidence" value="ECO:0007669"/>
    <property type="project" value="TreeGrafter"/>
</dbReference>
<proteinExistence type="predicted"/>
<evidence type="ECO:0000313" key="2">
    <source>
        <dbReference type="EMBL" id="KAG7528720.1"/>
    </source>
</evidence>
<dbReference type="GO" id="GO:0045292">
    <property type="term" value="P:mRNA cis splicing, via spliceosome"/>
    <property type="evidence" value="ECO:0007669"/>
    <property type="project" value="InterPro"/>
</dbReference>
<sequence length="78" mass="8802">EELKKARAKASDEFRGLIEEHIATGELTAKTIWRDYLMKVKDLPVYSAIASNSSGATPKDLFEDAVEDLKKRVLDYSQ</sequence>
<dbReference type="PROSITE" id="PS51676">
    <property type="entry name" value="FF"/>
    <property type="match status" value="1"/>
</dbReference>
<dbReference type="Pfam" id="PF01846">
    <property type="entry name" value="FF"/>
    <property type="match status" value="1"/>
</dbReference>
<dbReference type="Proteomes" id="UP000694240">
    <property type="component" value="Unassembled WGS sequence"/>
</dbReference>
<evidence type="ECO:0000313" key="3">
    <source>
        <dbReference type="Proteomes" id="UP000694240"/>
    </source>
</evidence>
<organism evidence="2 3">
    <name type="scientific">Arabidopsis thaliana x Arabidopsis arenosa</name>
    <dbReference type="NCBI Taxonomy" id="1240361"/>
    <lineage>
        <taxon>Eukaryota</taxon>
        <taxon>Viridiplantae</taxon>
        <taxon>Streptophyta</taxon>
        <taxon>Embryophyta</taxon>
        <taxon>Tracheophyta</taxon>
        <taxon>Spermatophyta</taxon>
        <taxon>Magnoliopsida</taxon>
        <taxon>eudicotyledons</taxon>
        <taxon>Gunneridae</taxon>
        <taxon>Pentapetalae</taxon>
        <taxon>rosids</taxon>
        <taxon>malvids</taxon>
        <taxon>Brassicales</taxon>
        <taxon>Brassicaceae</taxon>
        <taxon>Camelineae</taxon>
        <taxon>Arabidopsis</taxon>
    </lineage>
</organism>
<dbReference type="GO" id="GO:0003723">
    <property type="term" value="F:RNA binding"/>
    <property type="evidence" value="ECO:0007669"/>
    <property type="project" value="TreeGrafter"/>
</dbReference>
<comment type="caution">
    <text evidence="2">The sequence shown here is derived from an EMBL/GenBank/DDBJ whole genome shotgun (WGS) entry which is preliminary data.</text>
</comment>
<dbReference type="PANTHER" id="PTHR11864:SF33">
    <property type="entry name" value="PRE-MRNA-PROCESSING PROTEIN 40B"/>
    <property type="match status" value="1"/>
</dbReference>
<name>A0A8T1XBA3_9BRAS</name>
<dbReference type="AlphaFoldDB" id="A0A8T1XBA3"/>
<keyword evidence="3" id="KW-1185">Reference proteome</keyword>
<dbReference type="GO" id="GO:0005685">
    <property type="term" value="C:U1 snRNP"/>
    <property type="evidence" value="ECO:0007669"/>
    <property type="project" value="TreeGrafter"/>
</dbReference>
<protein>
    <submittedName>
        <fullName evidence="2">FF domain</fullName>
    </submittedName>
</protein>